<organism evidence="1">
    <name type="scientific">Oryza barthii</name>
    <dbReference type="NCBI Taxonomy" id="65489"/>
    <lineage>
        <taxon>Eukaryota</taxon>
        <taxon>Viridiplantae</taxon>
        <taxon>Streptophyta</taxon>
        <taxon>Embryophyta</taxon>
        <taxon>Tracheophyta</taxon>
        <taxon>Spermatophyta</taxon>
        <taxon>Magnoliopsida</taxon>
        <taxon>Liliopsida</taxon>
        <taxon>Poales</taxon>
        <taxon>Poaceae</taxon>
        <taxon>BOP clade</taxon>
        <taxon>Oryzoideae</taxon>
        <taxon>Oryzeae</taxon>
        <taxon>Oryzinae</taxon>
        <taxon>Oryza</taxon>
    </lineage>
</organism>
<dbReference type="HOGENOM" id="CLU_2041601_0_0_1"/>
<keyword evidence="2" id="KW-1185">Reference proteome</keyword>
<reference evidence="1" key="1">
    <citation type="journal article" date="2009" name="Rice">
        <title>De Novo Next Generation Sequencing of Plant Genomes.</title>
        <authorList>
            <person name="Rounsley S."/>
            <person name="Marri P.R."/>
            <person name="Yu Y."/>
            <person name="He R."/>
            <person name="Sisneros N."/>
            <person name="Goicoechea J.L."/>
            <person name="Lee S.J."/>
            <person name="Angelova A."/>
            <person name="Kudrna D."/>
            <person name="Luo M."/>
            <person name="Affourtit J."/>
            <person name="Desany B."/>
            <person name="Knight J."/>
            <person name="Niazi F."/>
            <person name="Egholm M."/>
            <person name="Wing R.A."/>
        </authorList>
    </citation>
    <scope>NUCLEOTIDE SEQUENCE [LARGE SCALE GENOMIC DNA]</scope>
    <source>
        <strain evidence="1">cv. IRGC 105608</strain>
    </source>
</reference>
<dbReference type="EnsemblPlants" id="OBART01G02420.1">
    <property type="protein sequence ID" value="OBART01G02420.1"/>
    <property type="gene ID" value="OBART01G02420"/>
</dbReference>
<proteinExistence type="predicted"/>
<dbReference type="PaxDb" id="65489-OBART01G02420.1"/>
<dbReference type="Proteomes" id="UP000026960">
    <property type="component" value="Chromosome 1"/>
</dbReference>
<evidence type="ECO:0000313" key="1">
    <source>
        <dbReference type="EnsemblPlants" id="OBART01G02420.1"/>
    </source>
</evidence>
<name>A0A0D3EJC8_9ORYZ</name>
<reference evidence="1" key="2">
    <citation type="submission" date="2015-03" db="UniProtKB">
        <authorList>
            <consortium name="EnsemblPlants"/>
        </authorList>
    </citation>
    <scope>IDENTIFICATION</scope>
</reference>
<protein>
    <submittedName>
        <fullName evidence="1">Uncharacterized protein</fullName>
    </submittedName>
</protein>
<accession>A0A0D3EJC8</accession>
<sequence length="121" mass="13462">MAHQPMPCHVSLEGLCTVCSLLSGIPSPSRRRPAAVTPRRWQVTPTGGRRGMETVRALASAQEELAFPTALQAVDRSAVQHSTRIPNGEDVHSGSIMQTLMNWCTFSRERKKSTKWALRMY</sequence>
<evidence type="ECO:0000313" key="2">
    <source>
        <dbReference type="Proteomes" id="UP000026960"/>
    </source>
</evidence>
<dbReference type="Gramene" id="OBART01G02420.1">
    <property type="protein sequence ID" value="OBART01G02420.1"/>
    <property type="gene ID" value="OBART01G02420"/>
</dbReference>
<dbReference type="AlphaFoldDB" id="A0A0D3EJC8"/>